<evidence type="ECO:0000256" key="1">
    <source>
        <dbReference type="SAM" id="Phobius"/>
    </source>
</evidence>
<proteinExistence type="predicted"/>
<evidence type="ECO:0000313" key="2">
    <source>
        <dbReference type="EMBL" id="GAA3524585.1"/>
    </source>
</evidence>
<accession>A0ABP6UXC5</accession>
<dbReference type="RefSeq" id="WP_344854547.1">
    <property type="nucleotide sequence ID" value="NZ_BAAAZN010000001.1"/>
</dbReference>
<reference evidence="3" key="1">
    <citation type="journal article" date="2019" name="Int. J. Syst. Evol. Microbiol.">
        <title>The Global Catalogue of Microorganisms (GCM) 10K type strain sequencing project: providing services to taxonomists for standard genome sequencing and annotation.</title>
        <authorList>
            <consortium name="The Broad Institute Genomics Platform"/>
            <consortium name="The Broad Institute Genome Sequencing Center for Infectious Disease"/>
            <person name="Wu L."/>
            <person name="Ma J."/>
        </authorList>
    </citation>
    <scope>NUCLEOTIDE SEQUENCE [LARGE SCALE GENOMIC DNA]</scope>
    <source>
        <strain evidence="3">JCM 16898</strain>
    </source>
</reference>
<dbReference type="Proteomes" id="UP001500689">
    <property type="component" value="Unassembled WGS sequence"/>
</dbReference>
<feature type="transmembrane region" description="Helical" evidence="1">
    <location>
        <begin position="56"/>
        <end position="77"/>
    </location>
</feature>
<name>A0ABP6UXC5_9PSEU</name>
<evidence type="ECO:0008006" key="4">
    <source>
        <dbReference type="Google" id="ProtNLM"/>
    </source>
</evidence>
<keyword evidence="1" id="KW-0472">Membrane</keyword>
<comment type="caution">
    <text evidence="2">The sequence shown here is derived from an EMBL/GenBank/DDBJ whole genome shotgun (WGS) entry which is preliminary data.</text>
</comment>
<keyword evidence="1" id="KW-0812">Transmembrane</keyword>
<gene>
    <name evidence="2" type="ORF">GCM10022222_03930</name>
</gene>
<sequence length="190" mass="20627">MTSLNRPARLNRGLLAVLGVLLVAAGVLAFATHSRWLTLLDPASPLVPGTALPPTWVLYVVAVVAVVLGLLCLRWLLAQFARRPKTQTWHYETDPALGHTELAADAAVAPFTEELRATEGVHAAHATLAGPRTSPALALVVTVDQDGDPRRIRERLTEESLPRLRQALDLDDLPATIEFRFSTARGARTH</sequence>
<evidence type="ECO:0000313" key="3">
    <source>
        <dbReference type="Proteomes" id="UP001500689"/>
    </source>
</evidence>
<dbReference type="EMBL" id="BAAAZN010000001">
    <property type="protein sequence ID" value="GAA3524585.1"/>
    <property type="molecule type" value="Genomic_DNA"/>
</dbReference>
<protein>
    <recommendedName>
        <fullName evidence="4">Alkaline shock response membrane anchor protein AmaP</fullName>
    </recommendedName>
</protein>
<keyword evidence="3" id="KW-1185">Reference proteome</keyword>
<keyword evidence="1" id="KW-1133">Transmembrane helix</keyword>
<organism evidence="2 3">
    <name type="scientific">Amycolatopsis ultiminotia</name>
    <dbReference type="NCBI Taxonomy" id="543629"/>
    <lineage>
        <taxon>Bacteria</taxon>
        <taxon>Bacillati</taxon>
        <taxon>Actinomycetota</taxon>
        <taxon>Actinomycetes</taxon>
        <taxon>Pseudonocardiales</taxon>
        <taxon>Pseudonocardiaceae</taxon>
        <taxon>Amycolatopsis</taxon>
    </lineage>
</organism>